<dbReference type="FunFam" id="3.30.1520.10:FF:000044">
    <property type="entry name" value="Kinesin-like protein KIF16B"/>
    <property type="match status" value="1"/>
</dbReference>
<dbReference type="InterPro" id="IPR027417">
    <property type="entry name" value="P-loop_NTPase"/>
</dbReference>
<dbReference type="PROSITE" id="PS50067">
    <property type="entry name" value="KINESIN_MOTOR_2"/>
    <property type="match status" value="1"/>
</dbReference>
<dbReference type="PANTHER" id="PTHR47117">
    <property type="entry name" value="STAR-RELATED LIPID TRANSFER PROTEIN 9"/>
    <property type="match status" value="1"/>
</dbReference>
<evidence type="ECO:0008006" key="12">
    <source>
        <dbReference type="Google" id="ProtNLM"/>
    </source>
</evidence>
<feature type="coiled-coil region" evidence="6">
    <location>
        <begin position="978"/>
        <end position="1039"/>
    </location>
</feature>
<dbReference type="GO" id="GO:0003777">
    <property type="term" value="F:microtubule motor activity"/>
    <property type="evidence" value="ECO:0007669"/>
    <property type="project" value="InterPro"/>
</dbReference>
<dbReference type="OrthoDB" id="3176171at2759"/>
<accession>A0A9J6BSV6</accession>
<dbReference type="Pfam" id="PF00498">
    <property type="entry name" value="FHA"/>
    <property type="match status" value="1"/>
</dbReference>
<keyword evidence="11" id="KW-1185">Reference proteome</keyword>
<evidence type="ECO:0000259" key="8">
    <source>
        <dbReference type="PROSITE" id="PS50067"/>
    </source>
</evidence>
<dbReference type="CDD" id="cd01365">
    <property type="entry name" value="KISc_KIF1A_KIF1B"/>
    <property type="match status" value="1"/>
</dbReference>
<feature type="domain" description="PX" evidence="9">
    <location>
        <begin position="1108"/>
        <end position="1244"/>
    </location>
</feature>
<evidence type="ECO:0000256" key="7">
    <source>
        <dbReference type="SAM" id="MobiDB-lite"/>
    </source>
</evidence>
<dbReference type="InterPro" id="IPR001752">
    <property type="entry name" value="Kinesin_motor_dom"/>
</dbReference>
<keyword evidence="2 5" id="KW-0067">ATP-binding</keyword>
<dbReference type="InterPro" id="IPR019821">
    <property type="entry name" value="Kinesin_motor_CS"/>
</dbReference>
<feature type="region of interest" description="Disordered" evidence="7">
    <location>
        <begin position="940"/>
        <end position="962"/>
    </location>
</feature>
<keyword evidence="1 5" id="KW-0547">Nucleotide-binding</keyword>
<comment type="similarity">
    <text evidence="5">Belongs to the TRAFAC class myosin-kinesin ATPase superfamily. Kinesin family.</text>
</comment>
<dbReference type="SUPFAM" id="SSF52540">
    <property type="entry name" value="P-loop containing nucleoside triphosphate hydrolases"/>
    <property type="match status" value="1"/>
</dbReference>
<feature type="binding site" evidence="5">
    <location>
        <begin position="98"/>
        <end position="105"/>
    </location>
    <ligand>
        <name>ATP</name>
        <dbReference type="ChEBI" id="CHEBI:30616"/>
    </ligand>
</feature>
<dbReference type="Gene3D" id="3.30.1520.10">
    <property type="entry name" value="Phox-like domain"/>
    <property type="match status" value="1"/>
</dbReference>
<dbReference type="FunFam" id="3.40.850.10:FF:000021">
    <property type="entry name" value="kinesin-like protein KIF16B isoform X1"/>
    <property type="match status" value="1"/>
</dbReference>
<evidence type="ECO:0000313" key="10">
    <source>
        <dbReference type="EMBL" id="KAG5672818.1"/>
    </source>
</evidence>
<evidence type="ECO:0000256" key="6">
    <source>
        <dbReference type="SAM" id="Coils"/>
    </source>
</evidence>
<evidence type="ECO:0000313" key="11">
    <source>
        <dbReference type="Proteomes" id="UP001107558"/>
    </source>
</evidence>
<dbReference type="InterPro" id="IPR036871">
    <property type="entry name" value="PX_dom_sf"/>
</dbReference>
<dbReference type="Gene3D" id="3.40.850.10">
    <property type="entry name" value="Kinesin motor domain"/>
    <property type="match status" value="1"/>
</dbReference>
<dbReference type="InterPro" id="IPR001683">
    <property type="entry name" value="PX_dom"/>
</dbReference>
<dbReference type="GO" id="GO:0035091">
    <property type="term" value="F:phosphatidylinositol binding"/>
    <property type="evidence" value="ECO:0007669"/>
    <property type="project" value="InterPro"/>
</dbReference>
<dbReference type="GO" id="GO:0007018">
    <property type="term" value="P:microtubule-based movement"/>
    <property type="evidence" value="ECO:0007669"/>
    <property type="project" value="InterPro"/>
</dbReference>
<comment type="caution">
    <text evidence="10">The sequence shown here is derived from an EMBL/GenBank/DDBJ whole genome shotgun (WGS) entry which is preliminary data.</text>
</comment>
<feature type="region of interest" description="Disordered" evidence="7">
    <location>
        <begin position="880"/>
        <end position="907"/>
    </location>
</feature>
<evidence type="ECO:0000259" key="9">
    <source>
        <dbReference type="PROSITE" id="PS50195"/>
    </source>
</evidence>
<feature type="domain" description="Kinesin motor" evidence="8">
    <location>
        <begin position="3"/>
        <end position="350"/>
    </location>
</feature>
<dbReference type="PROSITE" id="PS50195">
    <property type="entry name" value="PX"/>
    <property type="match status" value="1"/>
</dbReference>
<evidence type="ECO:0000256" key="5">
    <source>
        <dbReference type="PROSITE-ProRule" id="PRU00283"/>
    </source>
</evidence>
<evidence type="ECO:0000256" key="3">
    <source>
        <dbReference type="ARBA" id="ARBA00023054"/>
    </source>
</evidence>
<dbReference type="PRINTS" id="PR00380">
    <property type="entry name" value="KINESINHEAVY"/>
</dbReference>
<feature type="compositionally biased region" description="Polar residues" evidence="7">
    <location>
        <begin position="940"/>
        <end position="959"/>
    </location>
</feature>
<dbReference type="GO" id="GO:0008017">
    <property type="term" value="F:microtubule binding"/>
    <property type="evidence" value="ECO:0007669"/>
    <property type="project" value="InterPro"/>
</dbReference>
<dbReference type="EMBL" id="JADBJN010000003">
    <property type="protein sequence ID" value="KAG5672818.1"/>
    <property type="molecule type" value="Genomic_DNA"/>
</dbReference>
<dbReference type="Proteomes" id="UP001107558">
    <property type="component" value="Chromosome 3"/>
</dbReference>
<evidence type="ECO:0000256" key="1">
    <source>
        <dbReference type="ARBA" id="ARBA00022741"/>
    </source>
</evidence>
<dbReference type="Gene3D" id="2.60.200.20">
    <property type="match status" value="1"/>
</dbReference>
<dbReference type="PANTHER" id="PTHR47117:SF6">
    <property type="entry name" value="KINESIN-LIKE PROTEIN KIF16B"/>
    <property type="match status" value="1"/>
</dbReference>
<name>A0A9J6BSV6_POLVA</name>
<dbReference type="Pfam" id="PF00225">
    <property type="entry name" value="Kinesin"/>
    <property type="match status" value="1"/>
</dbReference>
<protein>
    <recommendedName>
        <fullName evidence="12">Kinesin-like protein KIF16B</fullName>
    </recommendedName>
</protein>
<evidence type="ECO:0000256" key="2">
    <source>
        <dbReference type="ARBA" id="ARBA00022840"/>
    </source>
</evidence>
<dbReference type="SMART" id="SM00129">
    <property type="entry name" value="KISc"/>
    <property type="match status" value="1"/>
</dbReference>
<feature type="coiled-coil region" evidence="6">
    <location>
        <begin position="764"/>
        <end position="845"/>
    </location>
</feature>
<dbReference type="AlphaFoldDB" id="A0A9J6BSV6"/>
<dbReference type="Pfam" id="PF00787">
    <property type="entry name" value="PX"/>
    <property type="match status" value="1"/>
</dbReference>
<keyword evidence="4 5" id="KW-0505">Motor protein</keyword>
<keyword evidence="3 6" id="KW-0175">Coiled coil</keyword>
<dbReference type="SUPFAM" id="SSF49879">
    <property type="entry name" value="SMAD/FHA domain"/>
    <property type="match status" value="1"/>
</dbReference>
<dbReference type="InterPro" id="IPR008984">
    <property type="entry name" value="SMAD_FHA_dom_sf"/>
</dbReference>
<sequence>MSSLKVAVRVRPFNQRENELGANLIVEMEGKKTRLIKPSKQPSTLRDNSHDFTFDYSYWSLDSNDENYTSQEQVFNDLGTDVIDCAYEGYNFCLFAYGQTGSGKTYTMMGDSNNELQQGLVPRICKELFNRMKTGQKDGIAYKTQVSYLEIYNERVRDLLGPQNIGHALRVREHRIHGPYVENLSQHTVNNYEEIHECMMRGNVERTTASTNMNDTSSRSHAIFTITFVQAGFHDDLPSETVSKIHLVDLAGSERANATGATGQRLKEGAHINKSLVTLGSVISSLAEMANPHGSKKFYIPYRDSTLTWLLKDSLGGNSKTIMLAAISPADVNYSETLSTLRYANRAKNIINKPTINEDANVKLIRELRDEISSLRAMLTSGSISLKEPHLLENLQKKEAQEKVLIEEWSEKWREVQSILREEKSLGLKKSGVGVSLESDQPHLIGINDEITGVTLFTLKDGDTLIGTKEATRPQDILLSGLGICAEHCRIHLEHGNAMIYPNEGAQCWLNANLIDKATPITQGDILLLGRTILFRYNNPLEVAKLRKNSSRINKTDLSRLSLIAASRENLCNSFMSDDDGGSSQISNNSSPYKARYQQHFIMNEQFLRDNQEIQDEHRKILETIESALKQLNLERVKMHDHFKSKVNRYTTEIENLEKRHSDKLVVIDCKIEELLARQEMVLWEKNNEQTQVEILNRQISALLTSLDSKKRDFYEFVAKELQELQDCGKIKEEHLELLTNTPVQEDYSEVLLEVAQSLDNYSSQYLKDNIKKNRDEIEKYEVELIEKDNMLQECHRKIEELHSRLKQLENENRLLLTQKSQEELERLQQKKQSMTLNLKNKTSDVQTDSLELTADINGAKTTETCDTFHTANSDCSFASALPSPFPPRQHTTTTTSTPDINESSSQTTAVVIALPEEDRKTVMSDSGVCLESNNNKVPESQIASSTTSIAEANQSSPTKHIFDGDNLSTNSSQNFYEQLLSTQMDKLREKIATKKAEIMRVLEMGGEKSQLDEMINVLQELQKDYVKMEMRLENSRDGCFSDGEMSTDLREMNGSIADSDESRHNPLMMSAITSRNNSSISVTASSIYLHSDMTRSLPIEGSLLIQPEHSINISSYIMRGAGKQTHYEYEIRIFLRDDRWFLLRRYSRFRELHLSMKAQYGDKIAKIAFPRREIFGSNSEAVAKARRRQLETYLRRLLVVCSRIPSCPIYDGSGGQGLTKKSLIEFSNFFKKGLFESGKHGTG</sequence>
<feature type="coiled-coil region" evidence="6">
    <location>
        <begin position="611"/>
        <end position="660"/>
    </location>
</feature>
<dbReference type="GO" id="GO:0005524">
    <property type="term" value="F:ATP binding"/>
    <property type="evidence" value="ECO:0007669"/>
    <property type="project" value="UniProtKB-UniRule"/>
</dbReference>
<organism evidence="10 11">
    <name type="scientific">Polypedilum vanderplanki</name>
    <name type="common">Sleeping chironomid midge</name>
    <dbReference type="NCBI Taxonomy" id="319348"/>
    <lineage>
        <taxon>Eukaryota</taxon>
        <taxon>Metazoa</taxon>
        <taxon>Ecdysozoa</taxon>
        <taxon>Arthropoda</taxon>
        <taxon>Hexapoda</taxon>
        <taxon>Insecta</taxon>
        <taxon>Pterygota</taxon>
        <taxon>Neoptera</taxon>
        <taxon>Endopterygota</taxon>
        <taxon>Diptera</taxon>
        <taxon>Nematocera</taxon>
        <taxon>Chironomoidea</taxon>
        <taxon>Chironomidae</taxon>
        <taxon>Chironominae</taxon>
        <taxon>Polypedilum</taxon>
        <taxon>Polypedilum</taxon>
    </lineage>
</organism>
<dbReference type="SUPFAM" id="SSF64268">
    <property type="entry name" value="PX domain"/>
    <property type="match status" value="1"/>
</dbReference>
<dbReference type="InterPro" id="IPR036961">
    <property type="entry name" value="Kinesin_motor_dom_sf"/>
</dbReference>
<dbReference type="PROSITE" id="PS00411">
    <property type="entry name" value="KINESIN_MOTOR_1"/>
    <property type="match status" value="1"/>
</dbReference>
<gene>
    <name evidence="10" type="ORF">PVAND_002908</name>
</gene>
<proteinExistence type="inferred from homology"/>
<reference evidence="10" key="1">
    <citation type="submission" date="2021-03" db="EMBL/GenBank/DDBJ databases">
        <title>Chromosome level genome of the anhydrobiotic midge Polypedilum vanderplanki.</title>
        <authorList>
            <person name="Yoshida Y."/>
            <person name="Kikawada T."/>
            <person name="Gusev O."/>
        </authorList>
    </citation>
    <scope>NUCLEOTIDE SEQUENCE</scope>
    <source>
        <strain evidence="10">NIAS01</strain>
        <tissue evidence="10">Whole body or cell culture</tissue>
    </source>
</reference>
<evidence type="ECO:0000256" key="4">
    <source>
        <dbReference type="ARBA" id="ARBA00023175"/>
    </source>
</evidence>
<dbReference type="CDD" id="cd06874">
    <property type="entry name" value="PX_KIF16B_SNX23"/>
    <property type="match status" value="1"/>
</dbReference>
<dbReference type="InterPro" id="IPR000253">
    <property type="entry name" value="FHA_dom"/>
</dbReference>